<evidence type="ECO:0000313" key="2">
    <source>
        <dbReference type="Proteomes" id="UP000799302"/>
    </source>
</evidence>
<dbReference type="AlphaFoldDB" id="A0A6A6USE6"/>
<name>A0A6A6USE6_9PEZI</name>
<organism evidence="1 2">
    <name type="scientific">Microthyrium microscopicum</name>
    <dbReference type="NCBI Taxonomy" id="703497"/>
    <lineage>
        <taxon>Eukaryota</taxon>
        <taxon>Fungi</taxon>
        <taxon>Dikarya</taxon>
        <taxon>Ascomycota</taxon>
        <taxon>Pezizomycotina</taxon>
        <taxon>Dothideomycetes</taxon>
        <taxon>Dothideomycetes incertae sedis</taxon>
        <taxon>Microthyriales</taxon>
        <taxon>Microthyriaceae</taxon>
        <taxon>Microthyrium</taxon>
    </lineage>
</organism>
<evidence type="ECO:0000313" key="1">
    <source>
        <dbReference type="EMBL" id="KAF2674311.1"/>
    </source>
</evidence>
<dbReference type="OrthoDB" id="5355126at2759"/>
<protein>
    <recommendedName>
        <fullName evidence="3">Calcofluor white hypersensitive protein</fullName>
    </recommendedName>
</protein>
<dbReference type="Proteomes" id="UP000799302">
    <property type="component" value="Unassembled WGS sequence"/>
</dbReference>
<evidence type="ECO:0008006" key="3">
    <source>
        <dbReference type="Google" id="ProtNLM"/>
    </source>
</evidence>
<reference evidence="1" key="1">
    <citation type="journal article" date="2020" name="Stud. Mycol.">
        <title>101 Dothideomycetes genomes: a test case for predicting lifestyles and emergence of pathogens.</title>
        <authorList>
            <person name="Haridas S."/>
            <person name="Albert R."/>
            <person name="Binder M."/>
            <person name="Bloem J."/>
            <person name="Labutti K."/>
            <person name="Salamov A."/>
            <person name="Andreopoulos B."/>
            <person name="Baker S."/>
            <person name="Barry K."/>
            <person name="Bills G."/>
            <person name="Bluhm B."/>
            <person name="Cannon C."/>
            <person name="Castanera R."/>
            <person name="Culley D."/>
            <person name="Daum C."/>
            <person name="Ezra D."/>
            <person name="Gonzalez J."/>
            <person name="Henrissat B."/>
            <person name="Kuo A."/>
            <person name="Liang C."/>
            <person name="Lipzen A."/>
            <person name="Lutzoni F."/>
            <person name="Magnuson J."/>
            <person name="Mondo S."/>
            <person name="Nolan M."/>
            <person name="Ohm R."/>
            <person name="Pangilinan J."/>
            <person name="Park H.-J."/>
            <person name="Ramirez L."/>
            <person name="Alfaro M."/>
            <person name="Sun H."/>
            <person name="Tritt A."/>
            <person name="Yoshinaga Y."/>
            <person name="Zwiers L.-H."/>
            <person name="Turgeon B."/>
            <person name="Goodwin S."/>
            <person name="Spatafora J."/>
            <person name="Crous P."/>
            <person name="Grigoriev I."/>
        </authorList>
    </citation>
    <scope>NUCLEOTIDE SEQUENCE</scope>
    <source>
        <strain evidence="1">CBS 115976</strain>
    </source>
</reference>
<gene>
    <name evidence="1" type="ORF">BT63DRAFT_435443</name>
</gene>
<keyword evidence="2" id="KW-1185">Reference proteome</keyword>
<accession>A0A6A6USE6</accession>
<dbReference type="EMBL" id="MU004230">
    <property type="protein sequence ID" value="KAF2674311.1"/>
    <property type="molecule type" value="Genomic_DNA"/>
</dbReference>
<proteinExistence type="predicted"/>
<sequence>MSRRPLALAGLVAAGAGGYYLYSAGGDPKVAEKQFEADAAAASNKVKSKIPGSGKEAQKDFELNAQKAGQAFDNALANAKDQTHKVDAKLENYRASAEQKIDNARRETGKTLNNAVDKFDSTVEKKASESKSWLGGWFK</sequence>